<accession>A0AAV7QB14</accession>
<evidence type="ECO:0000256" key="1">
    <source>
        <dbReference type="SAM" id="MobiDB-lite"/>
    </source>
</evidence>
<comment type="caution">
    <text evidence="2">The sequence shown here is derived from an EMBL/GenBank/DDBJ whole genome shotgun (WGS) entry which is preliminary data.</text>
</comment>
<gene>
    <name evidence="2" type="ORF">NDU88_003178</name>
</gene>
<organism evidence="2 3">
    <name type="scientific">Pleurodeles waltl</name>
    <name type="common">Iberian ribbed newt</name>
    <dbReference type="NCBI Taxonomy" id="8319"/>
    <lineage>
        <taxon>Eukaryota</taxon>
        <taxon>Metazoa</taxon>
        <taxon>Chordata</taxon>
        <taxon>Craniata</taxon>
        <taxon>Vertebrata</taxon>
        <taxon>Euteleostomi</taxon>
        <taxon>Amphibia</taxon>
        <taxon>Batrachia</taxon>
        <taxon>Caudata</taxon>
        <taxon>Salamandroidea</taxon>
        <taxon>Salamandridae</taxon>
        <taxon>Pleurodelinae</taxon>
        <taxon>Pleurodeles</taxon>
    </lineage>
</organism>
<keyword evidence="3" id="KW-1185">Reference proteome</keyword>
<feature type="region of interest" description="Disordered" evidence="1">
    <location>
        <begin position="1"/>
        <end position="73"/>
    </location>
</feature>
<dbReference type="EMBL" id="JANPWB010000010">
    <property type="protein sequence ID" value="KAJ1136764.1"/>
    <property type="molecule type" value="Genomic_DNA"/>
</dbReference>
<evidence type="ECO:0000313" key="2">
    <source>
        <dbReference type="EMBL" id="KAJ1136764.1"/>
    </source>
</evidence>
<reference evidence="2" key="1">
    <citation type="journal article" date="2022" name="bioRxiv">
        <title>Sequencing and chromosome-scale assembly of the giantPleurodeles waltlgenome.</title>
        <authorList>
            <person name="Brown T."/>
            <person name="Elewa A."/>
            <person name="Iarovenko S."/>
            <person name="Subramanian E."/>
            <person name="Araus A.J."/>
            <person name="Petzold A."/>
            <person name="Susuki M."/>
            <person name="Suzuki K.-i.T."/>
            <person name="Hayashi T."/>
            <person name="Toyoda A."/>
            <person name="Oliveira C."/>
            <person name="Osipova E."/>
            <person name="Leigh N.D."/>
            <person name="Simon A."/>
            <person name="Yun M.H."/>
        </authorList>
    </citation>
    <scope>NUCLEOTIDE SEQUENCE</scope>
    <source>
        <strain evidence="2">20211129_DDA</strain>
        <tissue evidence="2">Liver</tissue>
    </source>
</reference>
<name>A0AAV7QB14_PLEWA</name>
<proteinExistence type="predicted"/>
<dbReference type="AlphaFoldDB" id="A0AAV7QB14"/>
<sequence length="157" mass="16943">MIAKPSRGLRDSVPGTFPPGGPESEALDAESHPGAPEPELAEEASPSPVHSQPLHGAACWRKGVPTPGPGEAWSGLINSSMQVRPPWALWDPVRGALLHVGLEDEDQYRGSDSDPWPRAQMGPLSMNWQGKPAYVILAIWMCHRNAQSTTRRPGVSE</sequence>
<protein>
    <submittedName>
        <fullName evidence="2">Uncharacterized protein</fullName>
    </submittedName>
</protein>
<dbReference type="Proteomes" id="UP001066276">
    <property type="component" value="Chromosome 6"/>
</dbReference>
<evidence type="ECO:0000313" key="3">
    <source>
        <dbReference type="Proteomes" id="UP001066276"/>
    </source>
</evidence>